<keyword evidence="1" id="KW-0472">Membrane</keyword>
<evidence type="ECO:0000256" key="1">
    <source>
        <dbReference type="SAM" id="Phobius"/>
    </source>
</evidence>
<comment type="caution">
    <text evidence="2">The sequence shown here is derived from an EMBL/GenBank/DDBJ whole genome shotgun (WGS) entry which is preliminary data.</text>
</comment>
<keyword evidence="1" id="KW-0812">Transmembrane</keyword>
<evidence type="ECO:0008006" key="4">
    <source>
        <dbReference type="Google" id="ProtNLM"/>
    </source>
</evidence>
<reference evidence="2 3" key="1">
    <citation type="submission" date="2018-02" db="EMBL/GenBank/DDBJ databases">
        <authorList>
            <person name="Dubost A."/>
        </authorList>
    </citation>
    <scope>NUCLEOTIDE SEQUENCE [LARGE SCALE GENOMIC DNA]</scope>
    <source>
        <strain evidence="3">JV551A3</strain>
    </source>
</reference>
<organism evidence="2 3">
    <name type="scientific">Pseudomonas inefficax</name>
    <dbReference type="NCBI Taxonomy" id="2078786"/>
    <lineage>
        <taxon>Bacteria</taxon>
        <taxon>Pseudomonadati</taxon>
        <taxon>Pseudomonadota</taxon>
        <taxon>Gammaproteobacteria</taxon>
        <taxon>Pseudomonadales</taxon>
        <taxon>Pseudomonadaceae</taxon>
        <taxon>Pseudomonas</taxon>
    </lineage>
</organism>
<keyword evidence="3" id="KW-1185">Reference proteome</keyword>
<dbReference type="Proteomes" id="UP000294335">
    <property type="component" value="Unassembled WGS sequence"/>
</dbReference>
<name>A0AAQ1PG32_9PSED</name>
<feature type="transmembrane region" description="Helical" evidence="1">
    <location>
        <begin position="21"/>
        <end position="41"/>
    </location>
</feature>
<evidence type="ECO:0000313" key="3">
    <source>
        <dbReference type="Proteomes" id="UP000294335"/>
    </source>
</evidence>
<dbReference type="AlphaFoldDB" id="A0AAQ1PG32"/>
<gene>
    <name evidence="2" type="ORF">JV551A3_V1_2320104</name>
</gene>
<keyword evidence="1" id="KW-1133">Transmembrane helix</keyword>
<evidence type="ECO:0000313" key="2">
    <source>
        <dbReference type="EMBL" id="SPO64096.1"/>
    </source>
</evidence>
<sequence>MRWFEQAWLAQWQSIPGSRRGAILITLWGSALLVLWQLVWVSSQQRLQQAQAAYAHELQLAGQLQRVSTGPAMARETLTVLTPAGLNERALAAGLQIIGLQAKAGQVDISLEGEPAPLLGWLHALEHDGAQVRNLQLQKVGEQLQAQLGLALDEASAD</sequence>
<protein>
    <recommendedName>
        <fullName evidence="4">General secretion pathway protein M</fullName>
    </recommendedName>
</protein>
<proteinExistence type="predicted"/>
<accession>A0AAQ1PG32</accession>
<dbReference type="EMBL" id="OPYN01000232">
    <property type="protein sequence ID" value="SPO64096.1"/>
    <property type="molecule type" value="Genomic_DNA"/>
</dbReference>